<dbReference type="AlphaFoldDB" id="A0A7M7LP44"/>
<feature type="transmembrane region" description="Helical" evidence="2">
    <location>
        <begin position="240"/>
        <end position="262"/>
    </location>
</feature>
<evidence type="ECO:0000256" key="2">
    <source>
        <dbReference type="SAM" id="Phobius"/>
    </source>
</evidence>
<dbReference type="OMA" id="PRMDIRC"/>
<keyword evidence="2" id="KW-1133">Transmembrane helix</keyword>
<dbReference type="Proteomes" id="UP000007110">
    <property type="component" value="Unassembled WGS sequence"/>
</dbReference>
<evidence type="ECO:0000313" key="4">
    <source>
        <dbReference type="Proteomes" id="UP000007110"/>
    </source>
</evidence>
<sequence length="390" mass="43811">MDTAVFLLLYITTLVATTWFSFIAAATDIGTPNVPTTYLPDDLSSGKDIHYDVTTMAPKDFLQSETLPVHVPKTDLLSDTVSENPKEPLVHTVILTHTSGTNSAEEHRTLPYEEGALGGITASSVERTFETSSAVSLTDLRNRHGDEFHTTSSAETEDVTVIEYTEKQYVTTASSGHTMSSRKTTSTGRRRTGASSASSEDSKKQHFEDGNDHENGVIPEAPVHRHRDEGLMTEANINHAALWITVAFVAVLLVYITVLIIYNAKKRDWHQSLPPYTRFVEETTPEDQEAMGTLDRMLQRITGKRTPRMDIRCPFSDTIRRRIQRDYATDLFVKTMLCHCGTMRTKILPHQNDFFFKYQRTEIMDSMVLQLNNTTLLLFNIPVFDNSGPG</sequence>
<feature type="compositionally biased region" description="Basic and acidic residues" evidence="1">
    <location>
        <begin position="200"/>
        <end position="215"/>
    </location>
</feature>
<protein>
    <submittedName>
        <fullName evidence="3">Uncharacterized protein</fullName>
    </submittedName>
</protein>
<dbReference type="RefSeq" id="XP_003724671.2">
    <property type="nucleotide sequence ID" value="XM_003724623.3"/>
</dbReference>
<dbReference type="InParanoid" id="A0A7M7LP44"/>
<reference evidence="4" key="1">
    <citation type="submission" date="2015-02" db="EMBL/GenBank/DDBJ databases">
        <title>Genome sequencing for Strongylocentrotus purpuratus.</title>
        <authorList>
            <person name="Murali S."/>
            <person name="Liu Y."/>
            <person name="Vee V."/>
            <person name="English A."/>
            <person name="Wang M."/>
            <person name="Skinner E."/>
            <person name="Han Y."/>
            <person name="Muzny D.M."/>
            <person name="Worley K.C."/>
            <person name="Gibbs R.A."/>
        </authorList>
    </citation>
    <scope>NUCLEOTIDE SEQUENCE</scope>
</reference>
<dbReference type="GeneID" id="100894079"/>
<dbReference type="EnsemblMetazoa" id="XM_003724623">
    <property type="protein sequence ID" value="XP_003724671"/>
    <property type="gene ID" value="LOC100894079"/>
</dbReference>
<dbReference type="OrthoDB" id="10438324at2759"/>
<proteinExistence type="predicted"/>
<feature type="compositionally biased region" description="Low complexity" evidence="1">
    <location>
        <begin position="181"/>
        <end position="199"/>
    </location>
</feature>
<evidence type="ECO:0000313" key="3">
    <source>
        <dbReference type="EnsemblMetazoa" id="XP_003724671"/>
    </source>
</evidence>
<feature type="region of interest" description="Disordered" evidence="1">
    <location>
        <begin position="171"/>
        <end position="222"/>
    </location>
</feature>
<evidence type="ECO:0000256" key="1">
    <source>
        <dbReference type="SAM" id="MobiDB-lite"/>
    </source>
</evidence>
<accession>A0A7M7LP44</accession>
<organism evidence="3 4">
    <name type="scientific">Strongylocentrotus purpuratus</name>
    <name type="common">Purple sea urchin</name>
    <dbReference type="NCBI Taxonomy" id="7668"/>
    <lineage>
        <taxon>Eukaryota</taxon>
        <taxon>Metazoa</taxon>
        <taxon>Echinodermata</taxon>
        <taxon>Eleutherozoa</taxon>
        <taxon>Echinozoa</taxon>
        <taxon>Echinoidea</taxon>
        <taxon>Euechinoidea</taxon>
        <taxon>Echinacea</taxon>
        <taxon>Camarodonta</taxon>
        <taxon>Echinidea</taxon>
        <taxon>Strongylocentrotidae</taxon>
        <taxon>Strongylocentrotus</taxon>
    </lineage>
</organism>
<reference evidence="3" key="2">
    <citation type="submission" date="2021-01" db="UniProtKB">
        <authorList>
            <consortium name="EnsemblMetazoa"/>
        </authorList>
    </citation>
    <scope>IDENTIFICATION</scope>
</reference>
<name>A0A7M7LP44_STRPU</name>
<keyword evidence="2" id="KW-0812">Transmembrane</keyword>
<dbReference type="KEGG" id="spu:100894079"/>
<keyword evidence="2" id="KW-0472">Membrane</keyword>
<keyword evidence="4" id="KW-1185">Reference proteome</keyword>